<evidence type="ECO:0000313" key="3">
    <source>
        <dbReference type="Proteomes" id="UP001324270"/>
    </source>
</evidence>
<dbReference type="EMBL" id="JAYKBV010000004">
    <property type="protein sequence ID" value="MEB3039769.1"/>
    <property type="molecule type" value="Genomic_DNA"/>
</dbReference>
<evidence type="ECO:0000256" key="1">
    <source>
        <dbReference type="SAM" id="SignalP"/>
    </source>
</evidence>
<accession>A0ABU5Y758</accession>
<evidence type="ECO:0000313" key="2">
    <source>
        <dbReference type="EMBL" id="MEB3039769.1"/>
    </source>
</evidence>
<name>A0ABU5Y758_9FLAO</name>
<organism evidence="2 3">
    <name type="scientific">Capnocytophaga gingivalis</name>
    <dbReference type="NCBI Taxonomy" id="1017"/>
    <lineage>
        <taxon>Bacteria</taxon>
        <taxon>Pseudomonadati</taxon>
        <taxon>Bacteroidota</taxon>
        <taxon>Flavobacteriia</taxon>
        <taxon>Flavobacteriales</taxon>
        <taxon>Flavobacteriaceae</taxon>
        <taxon>Capnocytophaga</taxon>
    </lineage>
</organism>
<sequence length="218" mass="24124">MKRTIYVFCVAVFALFSMVSCSKSDSGEDQVKKSNFNIPAEAKAIIPEELIGKMKANGMTINEGTNPPNIQGIFATGDLKMTYTSLGDDDGYSVGEEIPSYRYKFYDQKGTKVKTDYINEWITSTERATGRGTIISGEGNKFTAYLDVNITNGEVKSRDVSVLSGEITPEGIKDFQYGFLKIEKTGDITGRVVPVGTIRIWISKDKLAVKKQEYPYGD</sequence>
<feature type="chain" id="PRO_5045883644" description="Lipoprotein" evidence="1">
    <location>
        <begin position="23"/>
        <end position="218"/>
    </location>
</feature>
<gene>
    <name evidence="2" type="ORF">VJJ49_03555</name>
</gene>
<keyword evidence="3" id="KW-1185">Reference proteome</keyword>
<dbReference type="Proteomes" id="UP001324270">
    <property type="component" value="Unassembled WGS sequence"/>
</dbReference>
<dbReference type="PROSITE" id="PS51257">
    <property type="entry name" value="PROKAR_LIPOPROTEIN"/>
    <property type="match status" value="1"/>
</dbReference>
<evidence type="ECO:0008006" key="4">
    <source>
        <dbReference type="Google" id="ProtNLM"/>
    </source>
</evidence>
<keyword evidence="1" id="KW-0732">Signal</keyword>
<comment type="caution">
    <text evidence="2">The sequence shown here is derived from an EMBL/GenBank/DDBJ whole genome shotgun (WGS) entry which is preliminary data.</text>
</comment>
<protein>
    <recommendedName>
        <fullName evidence="4">Lipoprotein</fullName>
    </recommendedName>
</protein>
<proteinExistence type="predicted"/>
<feature type="signal peptide" evidence="1">
    <location>
        <begin position="1"/>
        <end position="22"/>
    </location>
</feature>
<reference evidence="2 3" key="1">
    <citation type="submission" date="2023-12" db="EMBL/GenBank/DDBJ databases">
        <title>Genomic sequences of Capnocytophaga and Parvimonas strains.</title>
        <authorList>
            <person name="Watt R.M."/>
            <person name="Wang M."/>
            <person name="Yang T."/>
            <person name="Tong W.M."/>
        </authorList>
    </citation>
    <scope>NUCLEOTIDE SEQUENCE [LARGE SCALE GENOMIC DNA]</scope>
    <source>
        <strain evidence="2 3">CCUG 13156</strain>
    </source>
</reference>
<dbReference type="RefSeq" id="WP_323978964.1">
    <property type="nucleotide sequence ID" value="NZ_JAYKBV010000004.1"/>
</dbReference>